<reference evidence="1" key="1">
    <citation type="submission" date="2021-01" db="EMBL/GenBank/DDBJ databases">
        <authorList>
            <person name="Corre E."/>
            <person name="Pelletier E."/>
            <person name="Niang G."/>
            <person name="Scheremetjew M."/>
            <person name="Finn R."/>
            <person name="Kale V."/>
            <person name="Holt S."/>
            <person name="Cochrane G."/>
            <person name="Meng A."/>
            <person name="Brown T."/>
            <person name="Cohen L."/>
        </authorList>
    </citation>
    <scope>NUCLEOTIDE SEQUENCE</scope>
    <source>
        <strain evidence="1">CCMP281</strain>
    </source>
</reference>
<name>A0A7S3B317_9EUKA</name>
<organism evidence="1">
    <name type="scientific">Haptolina ericina</name>
    <dbReference type="NCBI Taxonomy" id="156174"/>
    <lineage>
        <taxon>Eukaryota</taxon>
        <taxon>Haptista</taxon>
        <taxon>Haptophyta</taxon>
        <taxon>Prymnesiophyceae</taxon>
        <taxon>Prymnesiales</taxon>
        <taxon>Prymnesiaceae</taxon>
        <taxon>Haptolina</taxon>
    </lineage>
</organism>
<evidence type="ECO:0000313" key="1">
    <source>
        <dbReference type="EMBL" id="CAE0121900.1"/>
    </source>
</evidence>
<sequence length="178" mass="18610">MTSLPGIEALPSVPWMRILNRAPVSPTDAAKRLALFVEENDGIVHADVLMQMQMVQQSIVDHTGLAVQRKSGVIGAPPPSPVAAPAEATVSAVENADGAGDEEPSGEKKKWRKLTKKALKKLPGGCGTGDEVCSAAGKLGDEVPSGTAVAAALKQLLKRKEVAKTGEKRAGQPEFKLL</sequence>
<protein>
    <submittedName>
        <fullName evidence="1">Uncharacterized protein</fullName>
    </submittedName>
</protein>
<proteinExistence type="predicted"/>
<dbReference type="EMBL" id="HBHX01040734">
    <property type="protein sequence ID" value="CAE0121900.1"/>
    <property type="molecule type" value="Transcribed_RNA"/>
</dbReference>
<gene>
    <name evidence="1" type="ORF">HERI1096_LOCUS22601</name>
</gene>
<accession>A0A7S3B317</accession>
<dbReference type="AlphaFoldDB" id="A0A7S3B317"/>